<evidence type="ECO:0000313" key="6">
    <source>
        <dbReference type="Proteomes" id="UP001221838"/>
    </source>
</evidence>
<feature type="domain" description="PelD GGDEF" evidence="4">
    <location>
        <begin position="331"/>
        <end position="412"/>
    </location>
</feature>
<organism evidence="5 6">
    <name type="scientific">Stigmatella ashevillensis</name>
    <dbReference type="NCBI Taxonomy" id="2995309"/>
    <lineage>
        <taxon>Bacteria</taxon>
        <taxon>Pseudomonadati</taxon>
        <taxon>Myxococcota</taxon>
        <taxon>Myxococcia</taxon>
        <taxon>Myxococcales</taxon>
        <taxon>Cystobacterineae</taxon>
        <taxon>Archangiaceae</taxon>
        <taxon>Stigmatella</taxon>
    </lineage>
</organism>
<accession>A0ABT5D2K8</accession>
<keyword evidence="2" id="KW-0812">Transmembrane</keyword>
<feature type="transmembrane region" description="Helical" evidence="2">
    <location>
        <begin position="30"/>
        <end position="49"/>
    </location>
</feature>
<keyword evidence="2" id="KW-1133">Transmembrane helix</keyword>
<protein>
    <submittedName>
        <fullName evidence="5">GAF domain-containing protein</fullName>
    </submittedName>
</protein>
<feature type="transmembrane region" description="Helical" evidence="2">
    <location>
        <begin position="55"/>
        <end position="74"/>
    </location>
</feature>
<proteinExistence type="predicted"/>
<dbReference type="InterPro" id="IPR038367">
    <property type="entry name" value="PelD_GGDEF_sf"/>
</dbReference>
<dbReference type="Pfam" id="PF16963">
    <property type="entry name" value="PelD_GGDEF"/>
    <property type="match status" value="1"/>
</dbReference>
<feature type="region of interest" description="Disordered" evidence="1">
    <location>
        <begin position="450"/>
        <end position="469"/>
    </location>
</feature>
<feature type="region of interest" description="Disordered" evidence="1">
    <location>
        <begin position="1"/>
        <end position="25"/>
    </location>
</feature>
<dbReference type="Gene3D" id="3.30.450.40">
    <property type="match status" value="1"/>
</dbReference>
<dbReference type="SUPFAM" id="SSF55781">
    <property type="entry name" value="GAF domain-like"/>
    <property type="match status" value="1"/>
</dbReference>
<dbReference type="Pfam" id="PF13185">
    <property type="entry name" value="GAF_2"/>
    <property type="match status" value="1"/>
</dbReference>
<evidence type="ECO:0000256" key="2">
    <source>
        <dbReference type="SAM" id="Phobius"/>
    </source>
</evidence>
<feature type="compositionally biased region" description="Basic and acidic residues" evidence="1">
    <location>
        <begin position="11"/>
        <end position="25"/>
    </location>
</feature>
<name>A0ABT5D2K8_9BACT</name>
<feature type="domain" description="GAF" evidence="3">
    <location>
        <begin position="209"/>
        <end position="315"/>
    </location>
</feature>
<feature type="transmembrane region" description="Helical" evidence="2">
    <location>
        <begin position="81"/>
        <end position="99"/>
    </location>
</feature>
<keyword evidence="6" id="KW-1185">Reference proteome</keyword>
<dbReference type="RefSeq" id="WP_272134591.1">
    <property type="nucleotide sequence ID" value="NZ_JAQNDM010000001.1"/>
</dbReference>
<comment type="caution">
    <text evidence="5">The sequence shown here is derived from an EMBL/GenBank/DDBJ whole genome shotgun (WGS) entry which is preliminary data.</text>
</comment>
<dbReference type="Proteomes" id="UP001221838">
    <property type="component" value="Unassembled WGS sequence"/>
</dbReference>
<reference evidence="5 6" key="1">
    <citation type="submission" date="2022-11" db="EMBL/GenBank/DDBJ databases">
        <title>Minimal conservation of predation-associated metabolite biosynthetic gene clusters underscores biosynthetic potential of Myxococcota including descriptions for ten novel species: Archangium lansinium sp. nov., Myxococcus landrumus sp. nov., Nannocystis bai.</title>
        <authorList>
            <person name="Ahearne A."/>
            <person name="Stevens C."/>
            <person name="Dowd S."/>
        </authorList>
    </citation>
    <scope>NUCLEOTIDE SEQUENCE [LARGE SCALE GENOMIC DNA]</scope>
    <source>
        <strain evidence="5 6">NCWAL01</strain>
    </source>
</reference>
<dbReference type="InterPro" id="IPR003018">
    <property type="entry name" value="GAF"/>
</dbReference>
<sequence>MRSTRATEALLENRRGSQDKHAKNDRPGAWVGWVETTLFVAAIPLLGSQLRPDDLFLLTAPFPWACMAVLLIALRYGGFHGMACALALIFGGISAWRLGIPGARLALEPSVGLLIVGCVAGEFRDGWLRRQQQADQQGQELRSRLMRLSRGYHLLRASQERMEQRLAGSAPSLRQSLSALHERLATLPSGEPRLEALGGVLLGLMASHGGVQAAALHAIDDAGRWKAEPAATFGKCLAHAEDPLVKEALRRGRMVSVRAFAAEAPASPLLAAIPLVDVDEHVWGVVAISEMPFIAFNEDTLRLLAVLAAHAGDALAQEEPARESAAVFVQIEKGLRAARRDGQVAGVVALRMQGPLASERMEALTAHHRVLDGMWRLQRPDGVITMLFLLSLTTPSGVKQFIQRLEKTLGQRAPFPGQGWVRSWPYQPHEPVEPLLAELRRTCEADEMEDRTRQCNRSGTAELGLSLEM</sequence>
<dbReference type="EMBL" id="JAQNDM010000001">
    <property type="protein sequence ID" value="MDC0707368.1"/>
    <property type="molecule type" value="Genomic_DNA"/>
</dbReference>
<keyword evidence="2" id="KW-0472">Membrane</keyword>
<evidence type="ECO:0000259" key="3">
    <source>
        <dbReference type="Pfam" id="PF13185"/>
    </source>
</evidence>
<dbReference type="InterPro" id="IPR029016">
    <property type="entry name" value="GAF-like_dom_sf"/>
</dbReference>
<dbReference type="Gene3D" id="3.30.70.2880">
    <property type="match status" value="1"/>
</dbReference>
<gene>
    <name evidence="5" type="ORF">POL68_02690</name>
</gene>
<dbReference type="InterPro" id="IPR031583">
    <property type="entry name" value="PelD_GGDEF"/>
</dbReference>
<evidence type="ECO:0000256" key="1">
    <source>
        <dbReference type="SAM" id="MobiDB-lite"/>
    </source>
</evidence>
<evidence type="ECO:0000259" key="4">
    <source>
        <dbReference type="Pfam" id="PF16963"/>
    </source>
</evidence>
<evidence type="ECO:0000313" key="5">
    <source>
        <dbReference type="EMBL" id="MDC0707368.1"/>
    </source>
</evidence>